<dbReference type="InterPro" id="IPR039315">
    <property type="entry name" value="CheW"/>
</dbReference>
<dbReference type="AlphaFoldDB" id="A0A1T4ZXT9"/>
<evidence type="ECO:0000259" key="1">
    <source>
        <dbReference type="PROSITE" id="PS50851"/>
    </source>
</evidence>
<dbReference type="PANTHER" id="PTHR22617:SF23">
    <property type="entry name" value="CHEMOTAXIS PROTEIN CHEW"/>
    <property type="match status" value="1"/>
</dbReference>
<dbReference type="STRING" id="439228.SAMN06295920_101363"/>
<dbReference type="Proteomes" id="UP000189818">
    <property type="component" value="Unassembled WGS sequence"/>
</dbReference>
<dbReference type="GO" id="GO:0007165">
    <property type="term" value="P:signal transduction"/>
    <property type="evidence" value="ECO:0007669"/>
    <property type="project" value="InterPro"/>
</dbReference>
<dbReference type="PANTHER" id="PTHR22617">
    <property type="entry name" value="CHEMOTAXIS SENSOR HISTIDINE KINASE-RELATED"/>
    <property type="match status" value="1"/>
</dbReference>
<organism evidence="2 3">
    <name type="scientific">Rhizorhabdus histidinilytica</name>
    <dbReference type="NCBI Taxonomy" id="439228"/>
    <lineage>
        <taxon>Bacteria</taxon>
        <taxon>Pseudomonadati</taxon>
        <taxon>Pseudomonadota</taxon>
        <taxon>Alphaproteobacteria</taxon>
        <taxon>Sphingomonadales</taxon>
        <taxon>Sphingomonadaceae</taxon>
        <taxon>Rhizorhabdus</taxon>
    </lineage>
</organism>
<dbReference type="Pfam" id="PF01584">
    <property type="entry name" value="CheW"/>
    <property type="match status" value="1"/>
</dbReference>
<dbReference type="InterPro" id="IPR036061">
    <property type="entry name" value="CheW-like_dom_sf"/>
</dbReference>
<protein>
    <submittedName>
        <fullName evidence="2">Purine-binding chemotaxis protein CheW</fullName>
    </submittedName>
</protein>
<dbReference type="OrthoDB" id="7390823at2"/>
<accession>A0A1T4ZXT9</accession>
<dbReference type="SUPFAM" id="SSF50341">
    <property type="entry name" value="CheW-like"/>
    <property type="match status" value="1"/>
</dbReference>
<dbReference type="EMBL" id="FUYM01000001">
    <property type="protein sequence ID" value="SKB27621.1"/>
    <property type="molecule type" value="Genomic_DNA"/>
</dbReference>
<name>A0A1T4ZXT9_9SPHN</name>
<keyword evidence="3" id="KW-1185">Reference proteome</keyword>
<evidence type="ECO:0000313" key="2">
    <source>
        <dbReference type="EMBL" id="SKB27621.1"/>
    </source>
</evidence>
<dbReference type="GO" id="GO:0006935">
    <property type="term" value="P:chemotaxis"/>
    <property type="evidence" value="ECO:0007669"/>
    <property type="project" value="InterPro"/>
</dbReference>
<proteinExistence type="predicted"/>
<dbReference type="InterPro" id="IPR002545">
    <property type="entry name" value="CheW-lke_dom"/>
</dbReference>
<gene>
    <name evidence="2" type="ORF">SAMN06295920_101363</name>
</gene>
<evidence type="ECO:0000313" key="3">
    <source>
        <dbReference type="Proteomes" id="UP000189818"/>
    </source>
</evidence>
<feature type="domain" description="CheW-like" evidence="1">
    <location>
        <begin position="2"/>
        <end position="140"/>
    </location>
</feature>
<dbReference type="SMART" id="SM00260">
    <property type="entry name" value="CheW"/>
    <property type="match status" value="1"/>
</dbReference>
<dbReference type="RefSeq" id="WP_079646317.1">
    <property type="nucleotide sequence ID" value="NZ_FUYM01000001.1"/>
</dbReference>
<reference evidence="3" key="1">
    <citation type="submission" date="2017-02" db="EMBL/GenBank/DDBJ databases">
        <authorList>
            <person name="Varghese N."/>
            <person name="Submissions S."/>
        </authorList>
    </citation>
    <scope>NUCLEOTIDE SEQUENCE [LARGE SCALE GENOMIC DNA]</scope>
    <source>
        <strain evidence="3">UM2</strain>
    </source>
</reference>
<dbReference type="Gene3D" id="2.40.50.180">
    <property type="entry name" value="CheA-289, Domain 4"/>
    <property type="match status" value="1"/>
</dbReference>
<dbReference type="PROSITE" id="PS50851">
    <property type="entry name" value="CHEW"/>
    <property type="match status" value="1"/>
</dbReference>
<sequence length="143" mass="14882">MNDLYLIVDIAGQRALLPAAFVESVVEIGDIAPVPCAPPHVLGLFALRSRVLTVIDTIAALGGERSGQGEKQAVIVHVDGHLYGVLVDDVDDVVAIDGAPSQFRAPLSAGWARYAKGVLDHEGEPLLLVDVAALIAGPLDMAA</sequence>
<dbReference type="GO" id="GO:0005829">
    <property type="term" value="C:cytosol"/>
    <property type="evidence" value="ECO:0007669"/>
    <property type="project" value="TreeGrafter"/>
</dbReference>
<dbReference type="Gene3D" id="2.30.30.40">
    <property type="entry name" value="SH3 Domains"/>
    <property type="match status" value="1"/>
</dbReference>